<reference evidence="1" key="1">
    <citation type="journal article" date="2020" name="Stud. Mycol.">
        <title>101 Dothideomycetes genomes: a test case for predicting lifestyles and emergence of pathogens.</title>
        <authorList>
            <person name="Haridas S."/>
            <person name="Albert R."/>
            <person name="Binder M."/>
            <person name="Bloem J."/>
            <person name="Labutti K."/>
            <person name="Salamov A."/>
            <person name="Andreopoulos B."/>
            <person name="Baker S."/>
            <person name="Barry K."/>
            <person name="Bills G."/>
            <person name="Bluhm B."/>
            <person name="Cannon C."/>
            <person name="Castanera R."/>
            <person name="Culley D."/>
            <person name="Daum C."/>
            <person name="Ezra D."/>
            <person name="Gonzalez J."/>
            <person name="Henrissat B."/>
            <person name="Kuo A."/>
            <person name="Liang C."/>
            <person name="Lipzen A."/>
            <person name="Lutzoni F."/>
            <person name="Magnuson J."/>
            <person name="Mondo S."/>
            <person name="Nolan M."/>
            <person name="Ohm R."/>
            <person name="Pangilinan J."/>
            <person name="Park H.-J."/>
            <person name="Ramirez L."/>
            <person name="Alfaro M."/>
            <person name="Sun H."/>
            <person name="Tritt A."/>
            <person name="Yoshinaga Y."/>
            <person name="Zwiers L.-H."/>
            <person name="Turgeon B."/>
            <person name="Goodwin S."/>
            <person name="Spatafora J."/>
            <person name="Crous P."/>
            <person name="Grigoriev I."/>
        </authorList>
    </citation>
    <scope>NUCLEOTIDE SEQUENCE</scope>
    <source>
        <strain evidence="1">CBS 183.55</strain>
    </source>
</reference>
<accession>A0A6A5RKI2</accession>
<gene>
    <name evidence="1" type="ORF">M421DRAFT_6042</name>
</gene>
<dbReference type="Proteomes" id="UP000800082">
    <property type="component" value="Unassembled WGS sequence"/>
</dbReference>
<dbReference type="GeneID" id="54353456"/>
<dbReference type="SUPFAM" id="SSF56091">
    <property type="entry name" value="DNA ligase/mRNA capping enzyme, catalytic domain"/>
    <property type="match status" value="1"/>
</dbReference>
<sequence length="154" mass="17166">MSSAHKPMLYPKITQHVAQVVKALKKLEREGEALDEYYTSNPIPLVGYVKLHGTHADIVVYNDNRIILQSRNVSNITPTNDNSGFAAAMADKTEAILDVRDQYIERWKALNPSMVLEPQHPVIIAGQWIGTGIQKDVAVSRLSCRGKWALGKTE</sequence>
<dbReference type="RefSeq" id="XP_033448042.1">
    <property type="nucleotide sequence ID" value="XM_033595789.1"/>
</dbReference>
<name>A0A6A5RKI2_9PLEO</name>
<evidence type="ECO:0000313" key="1">
    <source>
        <dbReference type="EMBL" id="KAF1927790.1"/>
    </source>
</evidence>
<dbReference type="OrthoDB" id="10005335at2759"/>
<evidence type="ECO:0000313" key="2">
    <source>
        <dbReference type="Proteomes" id="UP000800082"/>
    </source>
</evidence>
<dbReference type="AlphaFoldDB" id="A0A6A5RKI2"/>
<proteinExistence type="predicted"/>
<organism evidence="1 2">
    <name type="scientific">Didymella exigua CBS 183.55</name>
    <dbReference type="NCBI Taxonomy" id="1150837"/>
    <lineage>
        <taxon>Eukaryota</taxon>
        <taxon>Fungi</taxon>
        <taxon>Dikarya</taxon>
        <taxon>Ascomycota</taxon>
        <taxon>Pezizomycotina</taxon>
        <taxon>Dothideomycetes</taxon>
        <taxon>Pleosporomycetidae</taxon>
        <taxon>Pleosporales</taxon>
        <taxon>Pleosporineae</taxon>
        <taxon>Didymellaceae</taxon>
        <taxon>Didymella</taxon>
    </lineage>
</organism>
<protein>
    <submittedName>
        <fullName evidence="1">Uncharacterized protein</fullName>
    </submittedName>
</protein>
<dbReference type="EMBL" id="ML978971">
    <property type="protein sequence ID" value="KAF1927790.1"/>
    <property type="molecule type" value="Genomic_DNA"/>
</dbReference>
<keyword evidence="2" id="KW-1185">Reference proteome</keyword>